<protein>
    <submittedName>
        <fullName evidence="1">Uncharacterized protein</fullName>
    </submittedName>
</protein>
<reference evidence="1 2" key="1">
    <citation type="submission" date="2021-06" db="EMBL/GenBank/DDBJ databases">
        <title>Caerostris extrusa draft genome.</title>
        <authorList>
            <person name="Kono N."/>
            <person name="Arakawa K."/>
        </authorList>
    </citation>
    <scope>NUCLEOTIDE SEQUENCE [LARGE SCALE GENOMIC DNA]</scope>
</reference>
<dbReference type="EMBL" id="BPLR01010361">
    <property type="protein sequence ID" value="GIY38815.1"/>
    <property type="molecule type" value="Genomic_DNA"/>
</dbReference>
<accession>A0AAV4SYF7</accession>
<organism evidence="1 2">
    <name type="scientific">Caerostris extrusa</name>
    <name type="common">Bark spider</name>
    <name type="synonym">Caerostris bankana</name>
    <dbReference type="NCBI Taxonomy" id="172846"/>
    <lineage>
        <taxon>Eukaryota</taxon>
        <taxon>Metazoa</taxon>
        <taxon>Ecdysozoa</taxon>
        <taxon>Arthropoda</taxon>
        <taxon>Chelicerata</taxon>
        <taxon>Arachnida</taxon>
        <taxon>Araneae</taxon>
        <taxon>Araneomorphae</taxon>
        <taxon>Entelegynae</taxon>
        <taxon>Araneoidea</taxon>
        <taxon>Araneidae</taxon>
        <taxon>Caerostris</taxon>
    </lineage>
</organism>
<proteinExistence type="predicted"/>
<evidence type="ECO:0000313" key="1">
    <source>
        <dbReference type="EMBL" id="GIY38815.1"/>
    </source>
</evidence>
<evidence type="ECO:0000313" key="2">
    <source>
        <dbReference type="Proteomes" id="UP001054945"/>
    </source>
</evidence>
<name>A0AAV4SYF7_CAEEX</name>
<keyword evidence="2" id="KW-1185">Reference proteome</keyword>
<dbReference type="Proteomes" id="UP001054945">
    <property type="component" value="Unassembled WGS sequence"/>
</dbReference>
<comment type="caution">
    <text evidence="1">The sequence shown here is derived from an EMBL/GenBank/DDBJ whole genome shotgun (WGS) entry which is preliminary data.</text>
</comment>
<gene>
    <name evidence="1" type="ORF">CEXT_720111</name>
</gene>
<sequence>MLCIGKNQFISHIYKNIFSIPRCSISRPYLQVANQKAIKDFFQKRQGRLLLIIIRVTTHAPQRGGKRRMKFHFYLPSRSHLMMMMMEKRLTGDLSWLPRSPLTEVITEPLCNG</sequence>
<dbReference type="AlphaFoldDB" id="A0AAV4SYF7"/>